<evidence type="ECO:0008006" key="3">
    <source>
        <dbReference type="Google" id="ProtNLM"/>
    </source>
</evidence>
<dbReference type="RefSeq" id="WP_013736105.1">
    <property type="nucleotide sequence ID" value="NZ_LMWI01000002.1"/>
</dbReference>
<comment type="caution">
    <text evidence="1">The sequence shown here is derived from an EMBL/GenBank/DDBJ whole genome shotgun (WGS) entry which is preliminary data.</text>
</comment>
<protein>
    <recommendedName>
        <fullName evidence="3">Short-chain dehydrogenase/reductase SDR</fullName>
    </recommendedName>
</protein>
<name>A0A9X0I492_9ACTN</name>
<dbReference type="Proteomes" id="UP000053246">
    <property type="component" value="Unassembled WGS sequence"/>
</dbReference>
<proteinExistence type="predicted"/>
<accession>A0A9X0I492</accession>
<reference evidence="1 2" key="1">
    <citation type="submission" date="2015-10" db="EMBL/GenBank/DDBJ databases">
        <authorList>
            <person name="Ju K.-S."/>
            <person name="Doroghazi J.R."/>
            <person name="Metcalf W.W."/>
        </authorList>
    </citation>
    <scope>NUCLEOTIDE SEQUENCE [LARGE SCALE GENOMIC DNA]</scope>
    <source>
        <strain evidence="1 2">NRRL B-24793</strain>
    </source>
</reference>
<keyword evidence="2" id="KW-1185">Reference proteome</keyword>
<evidence type="ECO:0000313" key="2">
    <source>
        <dbReference type="Proteomes" id="UP000053246"/>
    </source>
</evidence>
<gene>
    <name evidence="1" type="ORF">ADL17_26925</name>
</gene>
<evidence type="ECO:0000313" key="1">
    <source>
        <dbReference type="EMBL" id="KUJ46536.1"/>
    </source>
</evidence>
<dbReference type="AlphaFoldDB" id="A0A9X0I492"/>
<dbReference type="EMBL" id="LMWI01000002">
    <property type="protein sequence ID" value="KUJ46536.1"/>
    <property type="molecule type" value="Genomic_DNA"/>
</dbReference>
<organism evidence="1 2">
    <name type="scientific">Micromonospora maris</name>
    <dbReference type="NCBI Taxonomy" id="1003110"/>
    <lineage>
        <taxon>Bacteria</taxon>
        <taxon>Bacillati</taxon>
        <taxon>Actinomycetota</taxon>
        <taxon>Actinomycetes</taxon>
        <taxon>Micromonosporales</taxon>
        <taxon>Micromonosporaceae</taxon>
        <taxon>Micromonospora</taxon>
    </lineage>
</organism>
<sequence>MSRVAVVTGTSSGLGAGTVADCIAWCATRPPHVNVDRLVVRPLVQAAHIVHRVSGTGAGDRSPAGA</sequence>